<accession>A0A8S3R8V7</accession>
<dbReference type="EMBL" id="CAJPWZ010000965">
    <property type="protein sequence ID" value="CAG2204567.1"/>
    <property type="molecule type" value="Genomic_DNA"/>
</dbReference>
<organism evidence="1 2">
    <name type="scientific">Mytilus edulis</name>
    <name type="common">Blue mussel</name>
    <dbReference type="NCBI Taxonomy" id="6550"/>
    <lineage>
        <taxon>Eukaryota</taxon>
        <taxon>Metazoa</taxon>
        <taxon>Spiralia</taxon>
        <taxon>Lophotrochozoa</taxon>
        <taxon>Mollusca</taxon>
        <taxon>Bivalvia</taxon>
        <taxon>Autobranchia</taxon>
        <taxon>Pteriomorphia</taxon>
        <taxon>Mytilida</taxon>
        <taxon>Mytiloidea</taxon>
        <taxon>Mytilidae</taxon>
        <taxon>Mytilinae</taxon>
        <taxon>Mytilus</taxon>
    </lineage>
</organism>
<keyword evidence="2" id="KW-1185">Reference proteome</keyword>
<dbReference type="Proteomes" id="UP000683360">
    <property type="component" value="Unassembled WGS sequence"/>
</dbReference>
<name>A0A8S3R8V7_MYTED</name>
<protein>
    <submittedName>
        <fullName evidence="1">Uncharacterized protein</fullName>
    </submittedName>
</protein>
<gene>
    <name evidence="1" type="ORF">MEDL_18988</name>
</gene>
<reference evidence="1" key="1">
    <citation type="submission" date="2021-03" db="EMBL/GenBank/DDBJ databases">
        <authorList>
            <person name="Bekaert M."/>
        </authorList>
    </citation>
    <scope>NUCLEOTIDE SEQUENCE</scope>
</reference>
<evidence type="ECO:0000313" key="2">
    <source>
        <dbReference type="Proteomes" id="UP000683360"/>
    </source>
</evidence>
<evidence type="ECO:0000313" key="1">
    <source>
        <dbReference type="EMBL" id="CAG2204567.1"/>
    </source>
</evidence>
<dbReference type="PANTHER" id="PTHR16897">
    <property type="entry name" value="OS10G0105400 PROTEIN"/>
    <property type="match status" value="1"/>
</dbReference>
<proteinExistence type="predicted"/>
<sequence length="1293" mass="141662">MIKKDKSDAKNLSCNFKFIDEESGLDHFQIQIYQRHQSIRSLIFPSTQNDWLQLDDETINEFTDSSLDLLQGAVYSIRIGAVNKAGFVAAFETNGVKIDRTPPIVNWLHVNTLTDDEEQVVYGYVYQADTTGIKAVWQASDHQSGIVSFKIAVGSTSGGSEVKSWTDIGLKKDTYVDGLSLNVSDIETKTPVYYVSLVAINGAGLESSPVVSTPIVVVKSDKPGIVIDGTDSTDHDPVSDIGVDIDYQSDISTLSVQYTGFESHLHGVMDYEWAVGTTPGGQDVTTFSSDGILHVEEETIAGDGISSSGYAQVNVPIKPGKTYYSTIRGITNAGNIIESVSDGITVDVLPPNIILDRLADKNAVDGDIGPSSSMYKSTADSLSALWHYNDTDSEVIRAWYSVGTYPYAEDISPRTEVNISSTQSSNFEVGSVKPDISGKPNIISIWAEDKTGIIGRTTFGSVIIDTSKPGTGYVTCPEYIGVESPILCSWSGFLDEESPIQKFIITLGSEQGFSDIFETTVSGFTSSYIIKGANYQLDHGRSCFATVTAVNSVDMETSAFSGSISIDATPPKHGKVVDLHTVYRINLNDTHQTAAMNAKICTTDLECDALDAVCSESLTSVSATWQMFTDEESGIVGDFQKSLDTLQASWDLSGDPCPSVRNEWQVQKLDGEVVSEWLDMAVAEKAILDGLYLRSGELYYSLLRVTNALNYTYIIRSNGVTVKDDPLLPGSVFDGYIPGFDLNVQPSRRKISANWNGFGLPASALSQAAVEGNQGYQAKDSNTADQTIAQEIMYYEVAVGTDRRFPKTRDNIVPFTNVGLNKSVTFYDLNLASGKAMYYFTVKAYSISYSIATVTSNGFHVGYDGGVEGGSIIMGDFVNNDTYIDIQFEGFTSKLEIMMYYVGLSNNTEAEGTDCKLHIDGKNSDTNKKNTFNVVPLLNINKNTFYRLTSLNLQLGGTYYAWVIATDESGDCGTIHHKFTVDTTSPLYGAMTSGPFYNMFLYDSSKPVSGTIVDGPDFTTPHVWFSSTQTITGSFLHLASPVGSACPARLISMTNDTDWKKLQQIGLKDPSGKKWSLKYQLENIYRDNNDDTVSIKLARDHKKEQMLTGAYLRPASLLNGGAYHISVKPAKGHGIAVTEILFWDGPDTSIATYEYEEEVDWSLTVCQCCLIEPVPEECDYCNCSRYLLDKYENSTLPTVPSTTIAIRSQPTIPPPYKIVNNPDDSVVSKPVDTSTPLAQKSCGIQILNGENSKIVTWCRFFDDTFPSLKTAVDYNITGEFLNFKIIFKQEMDS</sequence>
<dbReference type="PANTHER" id="PTHR16897:SF2">
    <property type="entry name" value="OS03G0226600 PROTEIN"/>
    <property type="match status" value="1"/>
</dbReference>
<dbReference type="OrthoDB" id="6153184at2759"/>
<comment type="caution">
    <text evidence="1">The sequence shown here is derived from an EMBL/GenBank/DDBJ whole genome shotgun (WGS) entry which is preliminary data.</text>
</comment>